<keyword evidence="2" id="KW-1185">Reference proteome</keyword>
<accession>A0A1H8MYP9</accession>
<sequence length="54" mass="5569">MGQDLADIVATGTENGEDRVANATLQRASGKTSVALHVTDFGFDGAASFQELGQ</sequence>
<evidence type="ECO:0000313" key="2">
    <source>
        <dbReference type="Proteomes" id="UP000199054"/>
    </source>
</evidence>
<proteinExistence type="predicted"/>
<protein>
    <submittedName>
        <fullName evidence="1">Uncharacterized protein</fullName>
    </submittedName>
</protein>
<reference evidence="1 2" key="1">
    <citation type="submission" date="2016-10" db="EMBL/GenBank/DDBJ databases">
        <authorList>
            <person name="de Groot N.N."/>
        </authorList>
    </citation>
    <scope>NUCLEOTIDE SEQUENCE [LARGE SCALE GENOMIC DNA]</scope>
    <source>
        <strain evidence="1 2">DSM 8512</strain>
    </source>
</reference>
<name>A0A1H8MYP9_9RHOB</name>
<dbReference type="EMBL" id="FODE01000048">
    <property type="protein sequence ID" value="SEO22515.1"/>
    <property type="molecule type" value="Genomic_DNA"/>
</dbReference>
<dbReference type="AlphaFoldDB" id="A0A1H8MYP9"/>
<dbReference type="Proteomes" id="UP000199054">
    <property type="component" value="Unassembled WGS sequence"/>
</dbReference>
<gene>
    <name evidence="1" type="ORF">SAMN04489859_104813</name>
</gene>
<organism evidence="1 2">
    <name type="scientific">Paracoccus alcaliphilus</name>
    <dbReference type="NCBI Taxonomy" id="34002"/>
    <lineage>
        <taxon>Bacteria</taxon>
        <taxon>Pseudomonadati</taxon>
        <taxon>Pseudomonadota</taxon>
        <taxon>Alphaproteobacteria</taxon>
        <taxon>Rhodobacterales</taxon>
        <taxon>Paracoccaceae</taxon>
        <taxon>Paracoccus</taxon>
    </lineage>
</organism>
<evidence type="ECO:0000313" key="1">
    <source>
        <dbReference type="EMBL" id="SEO22515.1"/>
    </source>
</evidence>